<name>A0A346PLC2_9EURY</name>
<proteinExistence type="predicted"/>
<accession>A0A346PLC2</accession>
<dbReference type="GeneID" id="37640779"/>
<reference evidence="4" key="2">
    <citation type="submission" date="2018-02" db="EMBL/GenBank/DDBJ databases">
        <title>Phenotypic and genomic properties of facultatively anaerobic sulfur-reducing natronoarchaea from hypersaline soda lakes.</title>
        <authorList>
            <person name="Sorokin D.Y."/>
            <person name="Kublanov I.V."/>
            <person name="Roman P."/>
            <person name="Sinninghe Damste J.S."/>
            <person name="Golyshin P.N."/>
            <person name="Rojo D."/>
            <person name="Ciordia S."/>
            <person name="Mena M.D.C."/>
            <person name="Ferrer M."/>
            <person name="Messina E."/>
            <person name="Smedile F."/>
            <person name="La Spada G."/>
            <person name="La Cono V."/>
            <person name="Yakimov M.M."/>
        </authorList>
    </citation>
    <scope>NUCLEOTIDE SEQUENCE [LARGE SCALE GENOMIC DNA]</scope>
    <source>
        <strain evidence="4">AArc-Mg</strain>
    </source>
</reference>
<dbReference type="SUPFAM" id="SSF52833">
    <property type="entry name" value="Thioredoxin-like"/>
    <property type="match status" value="1"/>
</dbReference>
<protein>
    <submittedName>
        <fullName evidence="3">Peroxiredoxin</fullName>
    </submittedName>
</protein>
<organism evidence="3 4">
    <name type="scientific">Natrarchaeobaculum sulfurireducens</name>
    <dbReference type="NCBI Taxonomy" id="2044521"/>
    <lineage>
        <taxon>Archaea</taxon>
        <taxon>Methanobacteriati</taxon>
        <taxon>Methanobacteriota</taxon>
        <taxon>Stenosarchaea group</taxon>
        <taxon>Halobacteria</taxon>
        <taxon>Halobacteriales</taxon>
        <taxon>Natrialbaceae</taxon>
        <taxon>Natrarchaeobaculum</taxon>
    </lineage>
</organism>
<dbReference type="InterPro" id="IPR000866">
    <property type="entry name" value="AhpC/TSA"/>
</dbReference>
<dbReference type="AlphaFoldDB" id="A0A346PLC2"/>
<dbReference type="KEGG" id="nag:AArcMg_0294"/>
<accession>A0A346PAV2</accession>
<dbReference type="InterPro" id="IPR036249">
    <property type="entry name" value="Thioredoxin-like_sf"/>
</dbReference>
<dbReference type="GO" id="GO:0016491">
    <property type="term" value="F:oxidoreductase activity"/>
    <property type="evidence" value="ECO:0007669"/>
    <property type="project" value="InterPro"/>
</dbReference>
<dbReference type="OrthoDB" id="334647at2157"/>
<dbReference type="GO" id="GO:0016209">
    <property type="term" value="F:antioxidant activity"/>
    <property type="evidence" value="ECO:0007669"/>
    <property type="project" value="InterPro"/>
</dbReference>
<dbReference type="KEGG" id="nan:AArc1_0303"/>
<evidence type="ECO:0000313" key="3">
    <source>
        <dbReference type="EMBL" id="AXR80317.1"/>
    </source>
</evidence>
<dbReference type="Proteomes" id="UP000258613">
    <property type="component" value="Chromosome"/>
</dbReference>
<dbReference type="EMBL" id="CP027033">
    <property type="protein sequence ID" value="AXR80317.1"/>
    <property type="molecule type" value="Genomic_DNA"/>
</dbReference>
<keyword evidence="4" id="KW-1185">Reference proteome</keyword>
<evidence type="ECO:0000313" key="5">
    <source>
        <dbReference type="Proteomes" id="UP000258707"/>
    </source>
</evidence>
<gene>
    <name evidence="2" type="ORF">AArc1_0303</name>
    <name evidence="3" type="ORF">AArcMg_0294</name>
</gene>
<dbReference type="RefSeq" id="WP_117362779.1">
    <property type="nucleotide sequence ID" value="NZ_CP024047.1"/>
</dbReference>
<reference evidence="5" key="1">
    <citation type="submission" date="2017-10" db="EMBL/GenBank/DDBJ databases">
        <title>Phenotypic and genomic properties of facultatively anaerobic sulfur-reducing natronoarchaea from hypersaline soda lakes.</title>
        <authorList>
            <person name="Sorokin D.Y."/>
            <person name="Kublanov I.V."/>
            <person name="Roman P."/>
            <person name="Sinninghe Damste J.S."/>
            <person name="Golyshin P.N."/>
            <person name="Rojo D."/>
            <person name="Ciordia S."/>
            <person name="Mena Md.C."/>
            <person name="Ferrer M."/>
            <person name="Messina E."/>
            <person name="Smedile F."/>
            <person name="La Spada G."/>
            <person name="La Cono V."/>
            <person name="Yakimov M.M."/>
        </authorList>
    </citation>
    <scope>NUCLEOTIDE SEQUENCE [LARGE SCALE GENOMIC DNA]</scope>
    <source>
        <strain evidence="5">AArc1</strain>
    </source>
</reference>
<dbReference type="Pfam" id="PF00578">
    <property type="entry name" value="AhpC-TSA"/>
    <property type="match status" value="1"/>
</dbReference>
<dbReference type="EMBL" id="CP024047">
    <property type="protein sequence ID" value="AXR76647.1"/>
    <property type="molecule type" value="Genomic_DNA"/>
</dbReference>
<evidence type="ECO:0000313" key="4">
    <source>
        <dbReference type="Proteomes" id="UP000258613"/>
    </source>
</evidence>
<evidence type="ECO:0000313" key="2">
    <source>
        <dbReference type="EMBL" id="AXR76647.1"/>
    </source>
</evidence>
<reference evidence="3" key="3">
    <citation type="journal article" date="2019" name="Int. J. Syst. Evol. Microbiol.">
        <title>Natronolimnobius sulfurireducens sp. nov. and Halalkaliarchaeum desulfuricum gen. nov., sp. nov., the first sulfur-respiring alkaliphilic haloarchaea from hypersaline alkaline lakes.</title>
        <authorList>
            <person name="Sorokin D.Y."/>
            <person name="Yakimov M."/>
            <person name="Messina E."/>
            <person name="Merkel A.Y."/>
            <person name="Bale N.J."/>
            <person name="Sinninghe Damste J.S."/>
        </authorList>
    </citation>
    <scope>NUCLEOTIDE SEQUENCE</scope>
    <source>
        <strain evidence="3">AArc-Mg</strain>
        <strain evidence="2">AArc1</strain>
    </source>
</reference>
<dbReference type="Gene3D" id="3.40.30.10">
    <property type="entry name" value="Glutaredoxin"/>
    <property type="match status" value="1"/>
</dbReference>
<feature type="domain" description="Alkyl hydroperoxide reductase subunit C/ Thiol specific antioxidant" evidence="1">
    <location>
        <begin position="17"/>
        <end position="146"/>
    </location>
</feature>
<evidence type="ECO:0000259" key="1">
    <source>
        <dbReference type="Pfam" id="PF00578"/>
    </source>
</evidence>
<dbReference type="Proteomes" id="UP000258707">
    <property type="component" value="Chromosome"/>
</dbReference>
<sequence>MVDFDVVELAEADHPRPGDNAPDFTRPLVTDEFWEDRTLSTLASEADGPTILVFTPMIGSFVGKYVWDELRDRDWDERAGRVIGVTISTPYAITRFLEDEDCPFAVFSDPTNAVAETYGVAHDLDDMNGLSEPRPAFFALESDLSVQAAWVASEWPEFPDYDDLEGDLGLE</sequence>